<protein>
    <recommendedName>
        <fullName evidence="4">Low molecular weight antigen MTB12-like C-terminal domain-containing protein</fullName>
    </recommendedName>
</protein>
<keyword evidence="6" id="KW-1185">Reference proteome</keyword>
<accession>A0ABY3VTF6</accession>
<reference evidence="5" key="1">
    <citation type="submission" date="2022-08" db="EMBL/GenBank/DDBJ databases">
        <title>Whole genome sequencing of non-tuberculosis mycobacteria type-strains.</title>
        <authorList>
            <person name="Igarashi Y."/>
            <person name="Osugi A."/>
            <person name="Mitarai S."/>
        </authorList>
    </citation>
    <scope>NUCLEOTIDE SEQUENCE</scope>
    <source>
        <strain evidence="5">DSM 45127</strain>
    </source>
</reference>
<proteinExistence type="inferred from homology"/>
<dbReference type="RefSeq" id="WP_240263440.1">
    <property type="nucleotide sequence ID" value="NZ_CP092488.2"/>
</dbReference>
<evidence type="ECO:0000256" key="3">
    <source>
        <dbReference type="SAM" id="MobiDB-lite"/>
    </source>
</evidence>
<evidence type="ECO:0000256" key="2">
    <source>
        <dbReference type="ARBA" id="ARBA00093774"/>
    </source>
</evidence>
<name>A0ABY3VTF6_9MYCO</name>
<comment type="similarity">
    <text evidence="2">Belongs to the MTB12 family.</text>
</comment>
<evidence type="ECO:0000259" key="4">
    <source>
        <dbReference type="Pfam" id="PF26580"/>
    </source>
</evidence>
<evidence type="ECO:0000313" key="6">
    <source>
        <dbReference type="Proteomes" id="UP001055336"/>
    </source>
</evidence>
<evidence type="ECO:0000256" key="1">
    <source>
        <dbReference type="ARBA" id="ARBA00022729"/>
    </source>
</evidence>
<dbReference type="EMBL" id="CP092488">
    <property type="protein sequence ID" value="UMB71711.1"/>
    <property type="molecule type" value="Genomic_DNA"/>
</dbReference>
<evidence type="ECO:0000313" key="5">
    <source>
        <dbReference type="EMBL" id="UMB71711.1"/>
    </source>
</evidence>
<keyword evidence="1" id="KW-0732">Signal</keyword>
<feature type="region of interest" description="Disordered" evidence="3">
    <location>
        <begin position="27"/>
        <end position="55"/>
    </location>
</feature>
<dbReference type="Proteomes" id="UP001055336">
    <property type="component" value="Chromosome"/>
</dbReference>
<dbReference type="InterPro" id="IPR058644">
    <property type="entry name" value="Mtb12-like_C"/>
</dbReference>
<sequence length="180" mass="18485">MRRGLTEVLCTAAVVAVLGLPGCAGDDDNASPRTTPPSPTFAPPSSAPVAQAAPLPPPEALAGVLSRLADPAVPGAQKLNLVEGATPENAGAFDQFATALVNGGYAPAKFEMRDINWSDRDPADVVANVDISSANPKGPHFAFPMEFKPYQGGWQLSARTADVLLAFRADASATPTAPGH</sequence>
<feature type="domain" description="Low molecular weight antigen MTB12-like C-terminal" evidence="4">
    <location>
        <begin position="54"/>
        <end position="169"/>
    </location>
</feature>
<dbReference type="Pfam" id="PF26580">
    <property type="entry name" value="Mtb12_C"/>
    <property type="match status" value="1"/>
</dbReference>
<feature type="compositionally biased region" description="Pro residues" evidence="3">
    <location>
        <begin position="34"/>
        <end position="46"/>
    </location>
</feature>
<organism evidence="5 6">
    <name type="scientific">Mycobacterium paraterrae</name>
    <dbReference type="NCBI Taxonomy" id="577492"/>
    <lineage>
        <taxon>Bacteria</taxon>
        <taxon>Bacillati</taxon>
        <taxon>Actinomycetota</taxon>
        <taxon>Actinomycetes</taxon>
        <taxon>Mycobacteriales</taxon>
        <taxon>Mycobacteriaceae</taxon>
        <taxon>Mycobacterium</taxon>
    </lineage>
</organism>
<gene>
    <name evidence="5" type="ORF">MKK62_11075</name>
</gene>